<comment type="cofactor">
    <cofactor evidence="1">
        <name>Mg(2+)</name>
        <dbReference type="ChEBI" id="CHEBI:18420"/>
    </cofactor>
</comment>
<keyword evidence="1" id="KW-0227">DNA damage</keyword>
<dbReference type="AlphaFoldDB" id="A0A182E6D4"/>
<keyword evidence="1" id="KW-0233">DNA recombination</keyword>
<dbReference type="EC" id="5.6.2.3" evidence="1"/>
<organism evidence="5">
    <name type="scientific">Onchocerca ochengi</name>
    <name type="common">Filarial nematode worm</name>
    <dbReference type="NCBI Taxonomy" id="42157"/>
    <lineage>
        <taxon>Eukaryota</taxon>
        <taxon>Metazoa</taxon>
        <taxon>Ecdysozoa</taxon>
        <taxon>Nematoda</taxon>
        <taxon>Chromadorea</taxon>
        <taxon>Rhabditida</taxon>
        <taxon>Spirurina</taxon>
        <taxon>Spiruromorpha</taxon>
        <taxon>Filarioidea</taxon>
        <taxon>Onchocercidae</taxon>
        <taxon>Onchocerca</taxon>
    </lineage>
</organism>
<reference evidence="3 4" key="2">
    <citation type="submission" date="2018-08" db="EMBL/GenBank/DDBJ databases">
        <authorList>
            <person name="Laetsch R D."/>
            <person name="Stevens L."/>
            <person name="Kumar S."/>
            <person name="Blaxter L. M."/>
        </authorList>
    </citation>
    <scope>NUCLEOTIDE SEQUENCE [LARGE SCALE GENOMIC DNA]</scope>
</reference>
<proteinExistence type="inferred from homology"/>
<dbReference type="PANTHER" id="PTHR10492">
    <property type="match status" value="1"/>
</dbReference>
<dbReference type="Pfam" id="PF05970">
    <property type="entry name" value="PIF1"/>
    <property type="match status" value="1"/>
</dbReference>
<evidence type="ECO:0000313" key="5">
    <source>
        <dbReference type="WBParaSite" id="nOo.2.0.1.t03572-RA"/>
    </source>
</evidence>
<keyword evidence="1" id="KW-0067">ATP-binding</keyword>
<accession>A0A182E6D4</accession>
<dbReference type="PANTHER" id="PTHR10492:SF57">
    <property type="entry name" value="ATP-DEPENDENT DNA HELICASE"/>
    <property type="match status" value="1"/>
</dbReference>
<dbReference type="GO" id="GO:0005524">
    <property type="term" value="F:ATP binding"/>
    <property type="evidence" value="ECO:0007669"/>
    <property type="project" value="UniProtKB-KW"/>
</dbReference>
<evidence type="ECO:0000313" key="4">
    <source>
        <dbReference type="Proteomes" id="UP000271087"/>
    </source>
</evidence>
<dbReference type="STRING" id="42157.A0A182E6D4"/>
<gene>
    <name evidence="3" type="ORF">NOO_LOCUS3572</name>
</gene>
<protein>
    <recommendedName>
        <fullName evidence="1">ATP-dependent DNA helicase</fullName>
        <ecNumber evidence="1">5.6.2.3</ecNumber>
    </recommendedName>
</protein>
<dbReference type="GO" id="GO:0006281">
    <property type="term" value="P:DNA repair"/>
    <property type="evidence" value="ECO:0007669"/>
    <property type="project" value="UniProtKB-KW"/>
</dbReference>
<feature type="domain" description="DNA helicase Pif1-like DEAD-box helicase" evidence="2">
    <location>
        <begin position="24"/>
        <end position="74"/>
    </location>
</feature>
<evidence type="ECO:0000256" key="1">
    <source>
        <dbReference type="RuleBase" id="RU363044"/>
    </source>
</evidence>
<dbReference type="GO" id="GO:0043139">
    <property type="term" value="F:5'-3' DNA helicase activity"/>
    <property type="evidence" value="ECO:0007669"/>
    <property type="project" value="UniProtKB-EC"/>
</dbReference>
<keyword evidence="1" id="KW-0378">Hydrolase</keyword>
<name>A0A182E6D4_ONCOC</name>
<dbReference type="GO" id="GO:0006310">
    <property type="term" value="P:DNA recombination"/>
    <property type="evidence" value="ECO:0007669"/>
    <property type="project" value="UniProtKB-KW"/>
</dbReference>
<dbReference type="EMBL" id="UYRW01000695">
    <property type="protein sequence ID" value="VDK69641.1"/>
    <property type="molecule type" value="Genomic_DNA"/>
</dbReference>
<keyword evidence="1" id="KW-0347">Helicase</keyword>
<dbReference type="WBParaSite" id="nOo.2.0.1.t03572-RA">
    <property type="protein sequence ID" value="nOo.2.0.1.t03572-RA"/>
    <property type="gene ID" value="nOo.2.0.1.g03572"/>
</dbReference>
<dbReference type="InterPro" id="IPR010285">
    <property type="entry name" value="DNA_helicase_pif1-like_DEAD"/>
</dbReference>
<evidence type="ECO:0000313" key="3">
    <source>
        <dbReference type="EMBL" id="VDK69641.1"/>
    </source>
</evidence>
<evidence type="ECO:0000259" key="2">
    <source>
        <dbReference type="Pfam" id="PF05970"/>
    </source>
</evidence>
<keyword evidence="1" id="KW-0547">Nucleotide-binding</keyword>
<comment type="similarity">
    <text evidence="1">Belongs to the helicase family.</text>
</comment>
<dbReference type="GO" id="GO:0000723">
    <property type="term" value="P:telomere maintenance"/>
    <property type="evidence" value="ECO:0007669"/>
    <property type="project" value="InterPro"/>
</dbReference>
<comment type="catalytic activity">
    <reaction evidence="1">
        <text>ATP + H2O = ADP + phosphate + H(+)</text>
        <dbReference type="Rhea" id="RHEA:13065"/>
        <dbReference type="ChEBI" id="CHEBI:15377"/>
        <dbReference type="ChEBI" id="CHEBI:15378"/>
        <dbReference type="ChEBI" id="CHEBI:30616"/>
        <dbReference type="ChEBI" id="CHEBI:43474"/>
        <dbReference type="ChEBI" id="CHEBI:456216"/>
        <dbReference type="EC" id="5.6.2.3"/>
    </reaction>
</comment>
<reference evidence="5" key="1">
    <citation type="submission" date="2016-06" db="UniProtKB">
        <authorList>
            <consortium name="WormBaseParasite"/>
        </authorList>
    </citation>
    <scope>IDENTIFICATION</scope>
</reference>
<dbReference type="Proteomes" id="UP000271087">
    <property type="component" value="Unassembled WGS sequence"/>
</dbReference>
<dbReference type="OrthoDB" id="5864836at2759"/>
<dbReference type="GO" id="GO:0016787">
    <property type="term" value="F:hydrolase activity"/>
    <property type="evidence" value="ECO:0007669"/>
    <property type="project" value="UniProtKB-KW"/>
</dbReference>
<keyword evidence="1" id="KW-0234">DNA repair</keyword>
<sequence length="152" mass="16249">MPSPNRSAVASLDVELRHVPERKGTKFLLRLILATIPSQNDVALSLASSGIAAALLPDGITAHSALKLPLSMQLIGTPPHNISKTSGMEKANIACNSSIDASGKNKCLPEISYFVTTRKKIDINYNSPAAKMIDQLGSSHISSWKLERKATS</sequence>
<keyword evidence="4" id="KW-1185">Reference proteome</keyword>